<dbReference type="PANTHER" id="PTHR46072:SF2">
    <property type="entry name" value="AMIDASE (EUROFUNG)"/>
    <property type="match status" value="1"/>
</dbReference>
<evidence type="ECO:0000313" key="1">
    <source>
        <dbReference type="EMBL" id="CAF1680273.1"/>
    </source>
</evidence>
<accession>A0A8S2GCC0</accession>
<name>A0A8S2GCC0_9BILA</name>
<proteinExistence type="predicted"/>
<dbReference type="Gene3D" id="3.90.1300.10">
    <property type="entry name" value="Amidase signature (AS) domain"/>
    <property type="match status" value="1"/>
</dbReference>
<gene>
    <name evidence="1" type="ORF">OVA965_LOCUS46050</name>
    <name evidence="2" type="ORF">TMI583_LOCUS50186</name>
</gene>
<dbReference type="Proteomes" id="UP000682733">
    <property type="component" value="Unassembled WGS sequence"/>
</dbReference>
<dbReference type="SUPFAM" id="SSF75304">
    <property type="entry name" value="Amidase signature (AS) enzymes"/>
    <property type="match status" value="1"/>
</dbReference>
<dbReference type="InterPro" id="IPR036928">
    <property type="entry name" value="AS_sf"/>
</dbReference>
<dbReference type="EMBL" id="CAJNOK010079272">
    <property type="protein sequence ID" value="CAF1680273.1"/>
    <property type="molecule type" value="Genomic_DNA"/>
</dbReference>
<comment type="caution">
    <text evidence="1">The sequence shown here is derived from an EMBL/GenBank/DDBJ whole genome shotgun (WGS) entry which is preliminary data.</text>
</comment>
<evidence type="ECO:0000313" key="3">
    <source>
        <dbReference type="Proteomes" id="UP000677228"/>
    </source>
</evidence>
<dbReference type="AlphaFoldDB" id="A0A8S2GCC0"/>
<dbReference type="Proteomes" id="UP000677228">
    <property type="component" value="Unassembled WGS sequence"/>
</dbReference>
<feature type="non-terminal residue" evidence="1">
    <location>
        <position position="1"/>
    </location>
</feature>
<reference evidence="1" key="1">
    <citation type="submission" date="2021-02" db="EMBL/GenBank/DDBJ databases">
        <authorList>
            <person name="Nowell W R."/>
        </authorList>
    </citation>
    <scope>NUCLEOTIDE SEQUENCE</scope>
</reference>
<dbReference type="PANTHER" id="PTHR46072">
    <property type="entry name" value="AMIDASE-RELATED-RELATED"/>
    <property type="match status" value="1"/>
</dbReference>
<dbReference type="EMBL" id="CAJOBA010117551">
    <property type="protein sequence ID" value="CAF4571619.1"/>
    <property type="molecule type" value="Genomic_DNA"/>
</dbReference>
<protein>
    <submittedName>
        <fullName evidence="1">Uncharacterized protein</fullName>
    </submittedName>
</protein>
<sequence length="66" mass="7327">TFAEKETDITDLNYKAISDLDRQVHDDYQADVYNGAPVAVQIIGRRLQEEYVIGLAEQVGRALGSS</sequence>
<evidence type="ECO:0000313" key="2">
    <source>
        <dbReference type="EMBL" id="CAF4571619.1"/>
    </source>
</evidence>
<organism evidence="1 3">
    <name type="scientific">Didymodactylos carnosus</name>
    <dbReference type="NCBI Taxonomy" id="1234261"/>
    <lineage>
        <taxon>Eukaryota</taxon>
        <taxon>Metazoa</taxon>
        <taxon>Spiralia</taxon>
        <taxon>Gnathifera</taxon>
        <taxon>Rotifera</taxon>
        <taxon>Eurotatoria</taxon>
        <taxon>Bdelloidea</taxon>
        <taxon>Philodinida</taxon>
        <taxon>Philodinidae</taxon>
        <taxon>Didymodactylos</taxon>
    </lineage>
</organism>